<feature type="region of interest" description="Disordered" evidence="1">
    <location>
        <begin position="239"/>
        <end position="293"/>
    </location>
</feature>
<proteinExistence type="predicted"/>
<feature type="compositionally biased region" description="Polar residues" evidence="1">
    <location>
        <begin position="116"/>
        <end position="127"/>
    </location>
</feature>
<sequence length="321" mass="37042">MVLQQCLACNAMLQIVLKNTNAVILTPLLQMTESCRTCVCEYRVELYSRLENKRIKQLVRTNRKASGKETTRQPLKERKSNPKEFLAVTSALKPKTCPLGSKTYHRRPKGKRLSRPVNTPSSETTSVPPELVSRFPSALQEINRRLTGQNLIWWTMQFRDLCYDKMVLQQCLACNSVKTDSCTSCACGHVFEHCKLIGGKRFSEYRVELYSRLENRRVRRLTREKRRKTKNIKQTRLETRAAADQTPAAIHLPLKKKTQTPSQSATRRMKAKTFSSRTTGSKTSKTSPPPELVSRLPDALQEINRRLTGQNLMWWTVRWMQ</sequence>
<comment type="caution">
    <text evidence="2">The sequence shown here is derived from an EMBL/GenBank/DDBJ whole genome shotgun (WGS) entry which is preliminary data.</text>
</comment>
<protein>
    <submittedName>
        <fullName evidence="2">Uncharacterized protein</fullName>
    </submittedName>
</protein>
<dbReference type="OrthoDB" id="5968111at2759"/>
<feature type="region of interest" description="Disordered" evidence="1">
    <location>
        <begin position="96"/>
        <end position="129"/>
    </location>
</feature>
<dbReference type="EMBL" id="RCHS01000482">
    <property type="protein sequence ID" value="RMX58630.1"/>
    <property type="molecule type" value="Genomic_DNA"/>
</dbReference>
<keyword evidence="3" id="KW-1185">Reference proteome</keyword>
<evidence type="ECO:0000313" key="2">
    <source>
        <dbReference type="EMBL" id="RMX58630.1"/>
    </source>
</evidence>
<organism evidence="2 3">
    <name type="scientific">Pocillopora damicornis</name>
    <name type="common">Cauliflower coral</name>
    <name type="synonym">Millepora damicornis</name>
    <dbReference type="NCBI Taxonomy" id="46731"/>
    <lineage>
        <taxon>Eukaryota</taxon>
        <taxon>Metazoa</taxon>
        <taxon>Cnidaria</taxon>
        <taxon>Anthozoa</taxon>
        <taxon>Hexacorallia</taxon>
        <taxon>Scleractinia</taxon>
        <taxon>Astrocoeniina</taxon>
        <taxon>Pocilloporidae</taxon>
        <taxon>Pocillopora</taxon>
    </lineage>
</organism>
<feature type="region of interest" description="Disordered" evidence="1">
    <location>
        <begin position="61"/>
        <end position="80"/>
    </location>
</feature>
<feature type="compositionally biased region" description="Basic and acidic residues" evidence="1">
    <location>
        <begin position="66"/>
        <end position="80"/>
    </location>
</feature>
<evidence type="ECO:0000256" key="1">
    <source>
        <dbReference type="SAM" id="MobiDB-lite"/>
    </source>
</evidence>
<name>A0A3M6UYE2_POCDA</name>
<feature type="compositionally biased region" description="Low complexity" evidence="1">
    <location>
        <begin position="272"/>
        <end position="286"/>
    </location>
</feature>
<feature type="compositionally biased region" description="Basic residues" evidence="1">
    <location>
        <begin position="103"/>
        <end position="114"/>
    </location>
</feature>
<dbReference type="AlphaFoldDB" id="A0A3M6UYE2"/>
<reference evidence="2 3" key="1">
    <citation type="journal article" date="2018" name="Sci. Rep.">
        <title>Comparative analysis of the Pocillopora damicornis genome highlights role of immune system in coral evolution.</title>
        <authorList>
            <person name="Cunning R."/>
            <person name="Bay R.A."/>
            <person name="Gillette P."/>
            <person name="Baker A.C."/>
            <person name="Traylor-Knowles N."/>
        </authorList>
    </citation>
    <scope>NUCLEOTIDE SEQUENCE [LARGE SCALE GENOMIC DNA]</scope>
    <source>
        <strain evidence="2">RSMAS</strain>
        <tissue evidence="2">Whole animal</tissue>
    </source>
</reference>
<accession>A0A3M6UYE2</accession>
<dbReference type="Proteomes" id="UP000275408">
    <property type="component" value="Unassembled WGS sequence"/>
</dbReference>
<evidence type="ECO:0000313" key="3">
    <source>
        <dbReference type="Proteomes" id="UP000275408"/>
    </source>
</evidence>
<gene>
    <name evidence="2" type="ORF">pdam_00006458</name>
</gene>